<dbReference type="Proteomes" id="UP000324800">
    <property type="component" value="Unassembled WGS sequence"/>
</dbReference>
<dbReference type="AlphaFoldDB" id="A0A5J4VFM1"/>
<feature type="transmembrane region" description="Helical" evidence="1">
    <location>
        <begin position="50"/>
        <end position="71"/>
    </location>
</feature>
<evidence type="ECO:0000313" key="2">
    <source>
        <dbReference type="EMBL" id="KAA6381285.1"/>
    </source>
</evidence>
<name>A0A5J4VFM1_9EUKA</name>
<protein>
    <submittedName>
        <fullName evidence="2">Uncharacterized protein</fullName>
    </submittedName>
</protein>
<gene>
    <name evidence="2" type="ORF">EZS28_023189</name>
</gene>
<proteinExistence type="predicted"/>
<evidence type="ECO:0000313" key="3">
    <source>
        <dbReference type="Proteomes" id="UP000324800"/>
    </source>
</evidence>
<comment type="caution">
    <text evidence="2">The sequence shown here is derived from an EMBL/GenBank/DDBJ whole genome shotgun (WGS) entry which is preliminary data.</text>
</comment>
<accession>A0A5J4VFM1</accession>
<organism evidence="2 3">
    <name type="scientific">Streblomastix strix</name>
    <dbReference type="NCBI Taxonomy" id="222440"/>
    <lineage>
        <taxon>Eukaryota</taxon>
        <taxon>Metamonada</taxon>
        <taxon>Preaxostyla</taxon>
        <taxon>Oxymonadida</taxon>
        <taxon>Streblomastigidae</taxon>
        <taxon>Streblomastix</taxon>
    </lineage>
</organism>
<evidence type="ECO:0000256" key="1">
    <source>
        <dbReference type="SAM" id="Phobius"/>
    </source>
</evidence>
<feature type="transmembrane region" description="Helical" evidence="1">
    <location>
        <begin position="15"/>
        <end position="38"/>
    </location>
</feature>
<keyword evidence="1" id="KW-0472">Membrane</keyword>
<keyword evidence="1" id="KW-1133">Transmembrane helix</keyword>
<dbReference type="EMBL" id="SNRW01007412">
    <property type="protein sequence ID" value="KAA6381285.1"/>
    <property type="molecule type" value="Genomic_DNA"/>
</dbReference>
<keyword evidence="1" id="KW-0812">Transmembrane</keyword>
<reference evidence="2 3" key="1">
    <citation type="submission" date="2019-03" db="EMBL/GenBank/DDBJ databases">
        <title>Single cell metagenomics reveals metabolic interactions within the superorganism composed of flagellate Streblomastix strix and complex community of Bacteroidetes bacteria on its surface.</title>
        <authorList>
            <person name="Treitli S.C."/>
            <person name="Kolisko M."/>
            <person name="Husnik F."/>
            <person name="Keeling P."/>
            <person name="Hampl V."/>
        </authorList>
    </citation>
    <scope>NUCLEOTIDE SEQUENCE [LARGE SCALE GENOMIC DNA]</scope>
    <source>
        <strain evidence="2">ST1C</strain>
    </source>
</reference>
<sequence length="95" mass="10415">MDNEYPFAALFSTSMFISGGAITFLIAEGVIGNIWIHLFPASISLYNQVVLMIINILQYITGIVLTVISGFNQDTEDLFALRIGGAISHCLLDIF</sequence>